<reference evidence="5 6" key="1">
    <citation type="submission" date="2017-05" db="EMBL/GenBank/DDBJ databases">
        <title>Comparative genomic and metabolic analysis of manganese-oxidizing mechanisms in Celeribater manganoxidans DY25T: its adaption to the environment of polymetallic nodule.</title>
        <authorList>
            <person name="Wang X."/>
        </authorList>
    </citation>
    <scope>NUCLEOTIDE SEQUENCE [LARGE SCALE GENOMIC DNA]</scope>
    <source>
        <strain evidence="5 6">DY25</strain>
    </source>
</reference>
<keyword evidence="2" id="KW-0472">Membrane</keyword>
<dbReference type="PANTHER" id="PTHR34819:SF5">
    <property type="entry name" value="CONSERVED REPEAT DOMAIN PROTEIN"/>
    <property type="match status" value="1"/>
</dbReference>
<feature type="domain" description="GEVED" evidence="4">
    <location>
        <begin position="838"/>
        <end position="922"/>
    </location>
</feature>
<dbReference type="InterPro" id="IPR001434">
    <property type="entry name" value="OmcB-like_DUF11"/>
</dbReference>
<feature type="region of interest" description="Disordered" evidence="1">
    <location>
        <begin position="1617"/>
        <end position="1641"/>
    </location>
</feature>
<dbReference type="Pfam" id="PF01345">
    <property type="entry name" value="DUF11"/>
    <property type="match status" value="1"/>
</dbReference>
<dbReference type="SUPFAM" id="SSF63825">
    <property type="entry name" value="YWTD domain"/>
    <property type="match status" value="1"/>
</dbReference>
<keyword evidence="2" id="KW-1133">Transmembrane helix</keyword>
<dbReference type="Pfam" id="PF20009">
    <property type="entry name" value="GEVED"/>
    <property type="match status" value="2"/>
</dbReference>
<dbReference type="NCBIfam" id="TIGR01451">
    <property type="entry name" value="B_ant_repeat"/>
    <property type="match status" value="1"/>
</dbReference>
<dbReference type="EMBL" id="CP021404">
    <property type="protein sequence ID" value="ATI42182.1"/>
    <property type="molecule type" value="Genomic_DNA"/>
</dbReference>
<feature type="domain" description="GEVED" evidence="4">
    <location>
        <begin position="1019"/>
        <end position="1098"/>
    </location>
</feature>
<name>A0A291LZS0_9RHOB</name>
<keyword evidence="6" id="KW-1185">Reference proteome</keyword>
<evidence type="ECO:0000259" key="3">
    <source>
        <dbReference type="Pfam" id="PF01345"/>
    </source>
</evidence>
<dbReference type="OrthoDB" id="1204817at2"/>
<evidence type="ECO:0000313" key="6">
    <source>
        <dbReference type="Proteomes" id="UP000219050"/>
    </source>
</evidence>
<evidence type="ECO:0000259" key="4">
    <source>
        <dbReference type="Pfam" id="PF20009"/>
    </source>
</evidence>
<feature type="domain" description="DUF11" evidence="3">
    <location>
        <begin position="1466"/>
        <end position="1580"/>
    </location>
</feature>
<evidence type="ECO:0000313" key="5">
    <source>
        <dbReference type="EMBL" id="ATI42182.1"/>
    </source>
</evidence>
<proteinExistence type="predicted"/>
<keyword evidence="2" id="KW-0812">Transmembrane</keyword>
<sequence length="1972" mass="203849">MASGCSATVARSVRRPAMPRRQTIQTLTHRALRPVLGLLFWVMFAVGVLAHGAWLGGGGISLTDASRQQIQDNIAAGLPPLSVGDTVSVIADFPVIASGTVDGPGGYATLYVPTGTEVVSTYITDASGTPVPARPARASTGSGISKGWGPKGQQVFDISANGWVPSDTTQCEAAGYSIANCNAGLAYIYGDTGIFYSTRSDTALYADGSPIATLENGYFVNPTNGTPWGSVGGSGTARVHNKWDAVQVNAFGSGGTIDPNGFSVSEETSLTGGRGATPFRAGSPVAGPESGSDWDRYGTTGPWNRISYDGSCRADDPLLAGPDGPATGAGSVFPEALDPGVNTVEVCTETTEGFTLNDSTAIALPSDTNAVRYAFGGIAEGETFYAVMEVRITDLSQLGYFNAEGHGGDSAEGAAAGNDNPWRYWVAGTSSISPAGPDDLHIDIAISAVNGAPYGGGDIPQGATVTYRVSYVNTSLSGMTTVATNVTLPTQVSGTGNFRVVSGADIRPATDPVSGTFALQSLPTLNGLGSGSIEFDAYVTATTGGTLTASASNSSDQGGADTDSVTTNVSGTPVATMPVCDGSRFNAVDWDTDAPTLFGVVNSFSRYGISTDILATDNSVPLRPAQIGTTGAIYASTYGGTPVFTQQYATLDITFDTTISAVQFYITSLDLDESVTVYGENAGLRVQPSVADGPLSAAMLRNANADGSVLAERDTTFSNTTLAENSAVLVGFGSPVDRIVIQHTTRQFNNANFAGSLQLTDIQGCADFTDAPQIYGDALHARNPNGTLQLGPVVSGDAGPGNSGDASSDDDDGIEIPPLVQGFLATLEATVTGSDGQLSGWIDFNGNNVFEPATAEAIALDLRDDGLGADEVAGDGLIQFEVTVPGDAVLDQTFARFRWSTTPTIGIATPAPDGEVEDYPINIAAAPLVDRGDAPASYGDPLHIIADVAVAGTYLGAIPPDPEAAPQTSLDASGDDLDGNDDEDGVTMPQLYAGGTAEITVVVNEVSDAAASVTGAIAYLQAWIDFDGNGSFDAGEQIASNLQDGSAGDKDGTLNGVIKFDVAVPSAATLSPTFARFRWSTTEGVVPVAVDGEVEDYLTTISNDDPPVTCDNGLYQIADDNSQLKRMRFSDGGGIYALTFDSLGTAPRRVEAGWGYNALDGYIYGVREGKSELWRVDGGGNFVELPNFPGSAGNGGFAGDILANGTMIYQVDNTTWQLLDLTDPINPVDLGELTLSQQLPIEDFAAHPLDGFIYGINPDTGRAFRVSTNGGVAGPVAVIEFGDPIHLGTFAAVFFDEDGRFYAYDNDARELFLINTTTGARQLLARAAGTEGGFNDGASCRGPAPVALSGFGGNIFFDLDASDIKDGAETNLGGGIRVDLYSDNGTPNNPDDDGSVIASVDTAPDGTYRFDGLPSGVTYRVEVDVTDPDLPAGAQIGTSNPLVGVTTDSATVVIDRDFGFDPQNSDLSITKRAFRAGTATEITTAAAGDLIDWVVEINNAGPGSPSGVRVIERIPDGFDYISDTAPATGDFYDPDSGLWFVDEILSGATETITIRVRMRDSGNFTNVAEVTESSLPDLDSDPSAGPLVDDYGDGVADDDEASVTLTLETGTRVLSGQVIHDNGAGGGTAHDGSATGAEAGSDAAQIELRDDVGTLIARPPLDPDGRWSYALDAAYSGEVTVALLAADGWRAISESPGAAPAVVNADPHDGSYSFTPAPGTDHTGLDMGIIARPTLSEDRGTNMGPGQVVLLPHLYRASSSGSVTFTITDVTEPSPGAFSIAIFHDTDCDTVPDAPLNDPVTVTEGEEICAISRVSSGGGVPQNSALSYQLVATTAFSGTTVTDELSNRDRIIIGDRGGQLVMLKTVRNETRNTAEGQSNSAAPGDVLAYRITLINPSRANATDIVIYDRTPPYTELAEPIATPVIVSPALSCSLATPTINSAGYAGPLQWDCTGFHAPGDEGSVIFKVQVAP</sequence>
<accession>A0A291LZS0</accession>
<dbReference type="Gene3D" id="2.60.40.10">
    <property type="entry name" value="Immunoglobulins"/>
    <property type="match status" value="1"/>
</dbReference>
<dbReference type="InterPro" id="IPR051172">
    <property type="entry name" value="Chlamydia_OmcB"/>
</dbReference>
<feature type="region of interest" description="Disordered" evidence="1">
    <location>
        <begin position="256"/>
        <end position="298"/>
    </location>
</feature>
<evidence type="ECO:0000256" key="2">
    <source>
        <dbReference type="SAM" id="Phobius"/>
    </source>
</evidence>
<feature type="compositionally biased region" description="Acidic residues" evidence="1">
    <location>
        <begin position="973"/>
        <end position="985"/>
    </location>
</feature>
<evidence type="ECO:0000256" key="1">
    <source>
        <dbReference type="SAM" id="MobiDB-lite"/>
    </source>
</evidence>
<feature type="compositionally biased region" description="Polar residues" evidence="1">
    <location>
        <begin position="262"/>
        <end position="271"/>
    </location>
</feature>
<dbReference type="PANTHER" id="PTHR34819">
    <property type="entry name" value="LARGE CYSTEINE-RICH PERIPLASMIC PROTEIN OMCB"/>
    <property type="match status" value="1"/>
</dbReference>
<dbReference type="Proteomes" id="UP000219050">
    <property type="component" value="Chromosome"/>
</dbReference>
<dbReference type="KEGG" id="cmag:CBW24_09255"/>
<dbReference type="InterPro" id="IPR013783">
    <property type="entry name" value="Ig-like_fold"/>
</dbReference>
<feature type="region of interest" description="Disordered" evidence="1">
    <location>
        <begin position="959"/>
        <end position="987"/>
    </location>
</feature>
<gene>
    <name evidence="5" type="ORF">CBW24_09255</name>
</gene>
<feature type="region of interest" description="Disordered" evidence="1">
    <location>
        <begin position="786"/>
        <end position="813"/>
    </location>
</feature>
<organism evidence="5 6">
    <name type="scientific">Pacificitalea manganoxidans</name>
    <dbReference type="NCBI Taxonomy" id="1411902"/>
    <lineage>
        <taxon>Bacteria</taxon>
        <taxon>Pseudomonadati</taxon>
        <taxon>Pseudomonadota</taxon>
        <taxon>Alphaproteobacteria</taxon>
        <taxon>Rhodobacterales</taxon>
        <taxon>Paracoccaceae</taxon>
        <taxon>Pacificitalea</taxon>
    </lineage>
</organism>
<feature type="region of interest" description="Disordered" evidence="1">
    <location>
        <begin position="549"/>
        <end position="568"/>
    </location>
</feature>
<feature type="transmembrane region" description="Helical" evidence="2">
    <location>
        <begin position="35"/>
        <end position="57"/>
    </location>
</feature>
<dbReference type="InterPro" id="IPR045474">
    <property type="entry name" value="GEVED"/>
</dbReference>
<protein>
    <submittedName>
        <fullName evidence="5">Uncharacterized protein</fullName>
    </submittedName>
</protein>
<dbReference type="SUPFAM" id="SSF117074">
    <property type="entry name" value="Hypothetical protein PA1324"/>
    <property type="match status" value="1"/>
</dbReference>
<dbReference type="InterPro" id="IPR047589">
    <property type="entry name" value="DUF11_rpt"/>
</dbReference>